<evidence type="ECO:0000256" key="7">
    <source>
        <dbReference type="ARBA" id="ARBA00023242"/>
    </source>
</evidence>
<dbReference type="GO" id="GO:0046872">
    <property type="term" value="F:metal ion binding"/>
    <property type="evidence" value="ECO:0007669"/>
    <property type="project" value="UniProtKB-KW"/>
</dbReference>
<keyword evidence="5" id="KW-0479">Metal-binding</keyword>
<comment type="similarity">
    <text evidence="3">Belongs to the HARBI1 family.</text>
</comment>
<feature type="chain" id="PRO_5027035103" evidence="8">
    <location>
        <begin position="18"/>
        <end position="363"/>
    </location>
</feature>
<dbReference type="RefSeq" id="XP_024880024.1">
    <property type="nucleotide sequence ID" value="XM_025024256.1"/>
</dbReference>
<keyword evidence="10" id="KW-1185">Reference proteome</keyword>
<dbReference type="InterPro" id="IPR045249">
    <property type="entry name" value="HARBI1-like"/>
</dbReference>
<evidence type="ECO:0000256" key="8">
    <source>
        <dbReference type="SAM" id="SignalP"/>
    </source>
</evidence>
<reference evidence="11" key="1">
    <citation type="submission" date="2025-08" db="UniProtKB">
        <authorList>
            <consortium name="RefSeq"/>
        </authorList>
    </citation>
    <scope>IDENTIFICATION</scope>
    <source>
        <tissue evidence="11">Whole body</tissue>
    </source>
</reference>
<evidence type="ECO:0000313" key="10">
    <source>
        <dbReference type="Proteomes" id="UP000504618"/>
    </source>
</evidence>
<organism evidence="10 11">
    <name type="scientific">Temnothorax curvispinosus</name>
    <dbReference type="NCBI Taxonomy" id="300111"/>
    <lineage>
        <taxon>Eukaryota</taxon>
        <taxon>Metazoa</taxon>
        <taxon>Ecdysozoa</taxon>
        <taxon>Arthropoda</taxon>
        <taxon>Hexapoda</taxon>
        <taxon>Insecta</taxon>
        <taxon>Pterygota</taxon>
        <taxon>Neoptera</taxon>
        <taxon>Endopterygota</taxon>
        <taxon>Hymenoptera</taxon>
        <taxon>Apocrita</taxon>
        <taxon>Aculeata</taxon>
        <taxon>Formicoidea</taxon>
        <taxon>Formicidae</taxon>
        <taxon>Myrmicinae</taxon>
        <taxon>Temnothorax</taxon>
    </lineage>
</organism>
<keyword evidence="4" id="KW-0540">Nuclease</keyword>
<comment type="cofactor">
    <cofactor evidence="1">
        <name>a divalent metal cation</name>
        <dbReference type="ChEBI" id="CHEBI:60240"/>
    </cofactor>
</comment>
<dbReference type="GO" id="GO:0005634">
    <property type="term" value="C:nucleus"/>
    <property type="evidence" value="ECO:0007669"/>
    <property type="project" value="UniProtKB-SubCell"/>
</dbReference>
<dbReference type="GO" id="GO:0004518">
    <property type="term" value="F:nuclease activity"/>
    <property type="evidence" value="ECO:0007669"/>
    <property type="project" value="UniProtKB-KW"/>
</dbReference>
<dbReference type="InterPro" id="IPR027806">
    <property type="entry name" value="HARBI1_dom"/>
</dbReference>
<feature type="signal peptide" evidence="8">
    <location>
        <begin position="1"/>
        <end position="17"/>
    </location>
</feature>
<evidence type="ECO:0000313" key="11">
    <source>
        <dbReference type="RefSeq" id="XP_024880024.1"/>
    </source>
</evidence>
<keyword evidence="7" id="KW-0539">Nucleus</keyword>
<evidence type="ECO:0000256" key="2">
    <source>
        <dbReference type="ARBA" id="ARBA00004123"/>
    </source>
</evidence>
<evidence type="ECO:0000256" key="6">
    <source>
        <dbReference type="ARBA" id="ARBA00022801"/>
    </source>
</evidence>
<proteinExistence type="inferred from homology"/>
<keyword evidence="8" id="KW-0732">Signal</keyword>
<evidence type="ECO:0000256" key="3">
    <source>
        <dbReference type="ARBA" id="ARBA00006958"/>
    </source>
</evidence>
<accession>A0A6J1QCK4</accession>
<dbReference type="Proteomes" id="UP000504618">
    <property type="component" value="Unplaced"/>
</dbReference>
<name>A0A6J1QCK4_9HYME</name>
<gene>
    <name evidence="11" type="primary">LOC112459890</name>
</gene>
<feature type="domain" description="DDE Tnp4" evidence="9">
    <location>
        <begin position="166"/>
        <end position="327"/>
    </location>
</feature>
<dbReference type="PANTHER" id="PTHR22930:SF85">
    <property type="entry name" value="GH03217P-RELATED"/>
    <property type="match status" value="1"/>
</dbReference>
<evidence type="ECO:0000256" key="4">
    <source>
        <dbReference type="ARBA" id="ARBA00022722"/>
    </source>
</evidence>
<evidence type="ECO:0000259" key="9">
    <source>
        <dbReference type="Pfam" id="PF13359"/>
    </source>
</evidence>
<dbReference type="AlphaFoldDB" id="A0A6J1QCK4"/>
<dbReference type="GO" id="GO:0016787">
    <property type="term" value="F:hydrolase activity"/>
    <property type="evidence" value="ECO:0007669"/>
    <property type="project" value="UniProtKB-KW"/>
</dbReference>
<protein>
    <submittedName>
        <fullName evidence="11">Protein ANTAGONIST OF LIKE HETEROCHROMATIN PROTEIN 1-like</fullName>
    </submittedName>
</protein>
<dbReference type="GeneID" id="112459890"/>
<dbReference type="Pfam" id="PF13359">
    <property type="entry name" value="DDE_Tnp_4"/>
    <property type="match status" value="1"/>
</dbReference>
<sequence>MFIIMNTYLLAFGQIIAMQSCRRSPRIWMKARSSDFWERIVLTEYLDEDWLETFRIKKSVFDYICDKLYNRLQPAIPFLVARVPISVEKAIAVTIFYLASCCEYRVVGHLFGIHKTSVWRCVHKVVEAINDILQPLWIKMPNEFECTMIAQMYEERTHIPQLIGAIDGTHIPVLPPADGYRDYINRKGWPSIVLQGVVDHTQRFRNINCKAPGSAHDAAVFKESNLFRHYKHLIPQKTVTLNGAAIPFMIMGDPAYPLLSWLLKGYTKCRRLTPEEESFNVYLSTGRVDIEIAFGRLKARWRRILKRIDVHYSFAPQVVAACCVLHNIVESHKQEFKHTWMRDIDESDVLFPQPEGTRSREYG</sequence>
<dbReference type="PANTHER" id="PTHR22930">
    <property type="match status" value="1"/>
</dbReference>
<evidence type="ECO:0000256" key="5">
    <source>
        <dbReference type="ARBA" id="ARBA00022723"/>
    </source>
</evidence>
<evidence type="ECO:0000256" key="1">
    <source>
        <dbReference type="ARBA" id="ARBA00001968"/>
    </source>
</evidence>
<keyword evidence="6" id="KW-0378">Hydrolase</keyword>
<dbReference type="OrthoDB" id="2668416at2759"/>
<comment type="subcellular location">
    <subcellularLocation>
        <location evidence="2">Nucleus</location>
    </subcellularLocation>
</comment>